<sequence>MHQALLIDEILEDPALDRVWWRLASFKPLLDLIPGLLSSNYLYIPISDVYIITPPVSSKLYIDRGYKYILHF</sequence>
<dbReference type="Proteomes" id="UP000188533">
    <property type="component" value="Unassembled WGS sequence"/>
</dbReference>
<gene>
    <name evidence="1" type="ORF">LENED_002003</name>
</gene>
<dbReference type="AlphaFoldDB" id="A0A1Q3E0E9"/>
<organism evidence="1 2">
    <name type="scientific">Lentinula edodes</name>
    <name type="common">Shiitake mushroom</name>
    <name type="synonym">Lentinus edodes</name>
    <dbReference type="NCBI Taxonomy" id="5353"/>
    <lineage>
        <taxon>Eukaryota</taxon>
        <taxon>Fungi</taxon>
        <taxon>Dikarya</taxon>
        <taxon>Basidiomycota</taxon>
        <taxon>Agaricomycotina</taxon>
        <taxon>Agaricomycetes</taxon>
        <taxon>Agaricomycetidae</taxon>
        <taxon>Agaricales</taxon>
        <taxon>Marasmiineae</taxon>
        <taxon>Omphalotaceae</taxon>
        <taxon>Lentinula</taxon>
    </lineage>
</organism>
<evidence type="ECO:0000313" key="2">
    <source>
        <dbReference type="Proteomes" id="UP000188533"/>
    </source>
</evidence>
<dbReference type="EMBL" id="BDGU01000031">
    <property type="protein sequence ID" value="GAW00479.1"/>
    <property type="molecule type" value="Genomic_DNA"/>
</dbReference>
<proteinExistence type="predicted"/>
<accession>A0A1Q3E0E9</accession>
<name>A0A1Q3E0E9_LENED</name>
<reference evidence="1 2" key="1">
    <citation type="submission" date="2016-08" db="EMBL/GenBank/DDBJ databases">
        <authorList>
            <consortium name="Lentinula edodes genome sequencing consortium"/>
            <person name="Sakamoto Y."/>
            <person name="Nakade K."/>
            <person name="Sato S."/>
            <person name="Yoshida Y."/>
            <person name="Miyazaki K."/>
            <person name="Natsume S."/>
            <person name="Konno N."/>
        </authorList>
    </citation>
    <scope>NUCLEOTIDE SEQUENCE [LARGE SCALE GENOMIC DNA]</scope>
    <source>
        <strain evidence="1 2">NBRC 111202</strain>
    </source>
</reference>
<comment type="caution">
    <text evidence="1">The sequence shown here is derived from an EMBL/GenBank/DDBJ whole genome shotgun (WGS) entry which is preliminary data.</text>
</comment>
<keyword evidence="2" id="KW-1185">Reference proteome</keyword>
<protein>
    <submittedName>
        <fullName evidence="1">Uncharacterized protein</fullName>
    </submittedName>
</protein>
<reference evidence="1 2" key="2">
    <citation type="submission" date="2017-02" db="EMBL/GenBank/DDBJ databases">
        <title>A genome survey and senescence transcriptome analysis in Lentinula edodes.</title>
        <authorList>
            <person name="Sakamoto Y."/>
            <person name="Nakade K."/>
            <person name="Sato S."/>
            <person name="Yoshida Y."/>
            <person name="Miyazaki K."/>
            <person name="Natsume S."/>
            <person name="Konno N."/>
        </authorList>
    </citation>
    <scope>NUCLEOTIDE SEQUENCE [LARGE SCALE GENOMIC DNA]</scope>
    <source>
        <strain evidence="1 2">NBRC 111202</strain>
    </source>
</reference>
<evidence type="ECO:0000313" key="1">
    <source>
        <dbReference type="EMBL" id="GAW00479.1"/>
    </source>
</evidence>